<sequence length="253" mass="27523">MSIEFVFIGLLVGWLVGMTGVGGASLLTPLLIFMGIHPTIAIGTDFAYNSITKMVGAIQHIRQKTVHFQLVKYLAIGSIPSAATANIVFYLFLADYYNKEFVMLLLGSILMIVSIITLIQMTFGRHSVNRWKEKPLEEKRHLTILAGVLIGAVVGITSVGSGSLFALFILYVYNMKSSELVGTDVTHAFLLTSISGLLMAGFGHIDYLLVGNLLCGSIPGAIIGSKLTTKMPSKYIRIIMIVIIFISGMKLVF</sequence>
<name>A0ACC6A3B6_9BACI</name>
<proteinExistence type="predicted"/>
<evidence type="ECO:0000313" key="2">
    <source>
        <dbReference type="Proteomes" id="UP001202289"/>
    </source>
</evidence>
<keyword evidence="2" id="KW-1185">Reference proteome</keyword>
<dbReference type="EMBL" id="JAMBOP010000004">
    <property type="protein sequence ID" value="MCM3735094.1"/>
    <property type="molecule type" value="Genomic_DNA"/>
</dbReference>
<accession>A0ACC6A3B6</accession>
<dbReference type="Proteomes" id="UP001202289">
    <property type="component" value="Unassembled WGS sequence"/>
</dbReference>
<reference evidence="1" key="1">
    <citation type="submission" date="2022-05" db="EMBL/GenBank/DDBJ databases">
        <title>Comparative Genomics of Spacecraft Associated Microbes.</title>
        <authorList>
            <person name="Tran M.T."/>
            <person name="Wright A."/>
            <person name="Seuylemezian A."/>
            <person name="Eisen J."/>
            <person name="Coil D."/>
        </authorList>
    </citation>
    <scope>NUCLEOTIDE SEQUENCE</scope>
    <source>
        <strain evidence="1">FAIRING 10M-2.2</strain>
    </source>
</reference>
<protein>
    <submittedName>
        <fullName evidence="1">Sulfite exporter TauE/SafE family protein</fullName>
    </submittedName>
</protein>
<comment type="caution">
    <text evidence="1">The sequence shown here is derived from an EMBL/GenBank/DDBJ whole genome shotgun (WGS) entry which is preliminary data.</text>
</comment>
<organism evidence="1 2">
    <name type="scientific">Bacillus cytotoxicus</name>
    <dbReference type="NCBI Taxonomy" id="580165"/>
    <lineage>
        <taxon>Bacteria</taxon>
        <taxon>Bacillati</taxon>
        <taxon>Bacillota</taxon>
        <taxon>Bacilli</taxon>
        <taxon>Bacillales</taxon>
        <taxon>Bacillaceae</taxon>
        <taxon>Bacillus</taxon>
        <taxon>Bacillus cereus group</taxon>
    </lineage>
</organism>
<evidence type="ECO:0000313" key="1">
    <source>
        <dbReference type="EMBL" id="MCM3735094.1"/>
    </source>
</evidence>
<gene>
    <name evidence="1" type="ORF">M3215_04505</name>
</gene>